<sequence length="177" mass="20310">MNSESKIFTIYTSRFILRLLTEVDVTEKYLSWFKNLETKKYVVTASEMLGLEKLKDYVRKRTNRNDVLFWGIFEKETNVHIGNVKYEPIDSEKGFAVMGILIGDVSYRGKGVSGEVIKATSSFLKENKNIKQIILGVHRQNHMAIKAYGKLGFRNQDTNFINNSDSNVLTMVLSLND</sequence>
<proteinExistence type="predicted"/>
<reference evidence="2 3" key="1">
    <citation type="submission" date="2012-09" db="EMBL/GenBank/DDBJ databases">
        <authorList>
            <person name="Harkins D.M."/>
            <person name="Durkin A.S."/>
            <person name="Brinkac L.M."/>
            <person name="Selengut J.D."/>
            <person name="Sanka R."/>
            <person name="DePew J."/>
            <person name="Purushe J."/>
            <person name="Chanthongthip A."/>
            <person name="Lattana O."/>
            <person name="Phetsouvanh R."/>
            <person name="Newton P.N."/>
            <person name="Vinetz J.M."/>
            <person name="Sutton G.G."/>
            <person name="Nelson W.C."/>
            <person name="Fouts D.E."/>
        </authorList>
    </citation>
    <scope>NUCLEOTIDE SEQUENCE [LARGE SCALE GENOMIC DNA]</scope>
    <source>
        <strain evidence="2 3">UI 12621</strain>
    </source>
</reference>
<dbReference type="PANTHER" id="PTHR43415:SF3">
    <property type="entry name" value="GNAT-FAMILY ACETYLTRANSFERASE"/>
    <property type="match status" value="1"/>
</dbReference>
<dbReference type="Proteomes" id="UP000006324">
    <property type="component" value="Unassembled WGS sequence"/>
</dbReference>
<dbReference type="AlphaFoldDB" id="A0A0F6HGC0"/>
<dbReference type="SUPFAM" id="SSF55729">
    <property type="entry name" value="Acyl-CoA N-acyltransferases (Nat)"/>
    <property type="match status" value="1"/>
</dbReference>
<organism evidence="2 3">
    <name type="scientific">Leptospira interrogans str. UI 12621</name>
    <dbReference type="NCBI Taxonomy" id="1049937"/>
    <lineage>
        <taxon>Bacteria</taxon>
        <taxon>Pseudomonadati</taxon>
        <taxon>Spirochaetota</taxon>
        <taxon>Spirochaetia</taxon>
        <taxon>Leptospirales</taxon>
        <taxon>Leptospiraceae</taxon>
        <taxon>Leptospira</taxon>
    </lineage>
</organism>
<evidence type="ECO:0000259" key="1">
    <source>
        <dbReference type="PROSITE" id="PS51186"/>
    </source>
</evidence>
<dbReference type="RefSeq" id="WP_001975371.1">
    <property type="nucleotide sequence ID" value="NZ_AHNQ02000003.1"/>
</dbReference>
<dbReference type="InterPro" id="IPR016181">
    <property type="entry name" value="Acyl_CoA_acyltransferase"/>
</dbReference>
<dbReference type="Gene3D" id="3.40.630.30">
    <property type="match status" value="1"/>
</dbReference>
<evidence type="ECO:0000313" key="3">
    <source>
        <dbReference type="Proteomes" id="UP000006324"/>
    </source>
</evidence>
<comment type="caution">
    <text evidence="2">The sequence shown here is derived from an EMBL/GenBank/DDBJ whole genome shotgun (WGS) entry which is preliminary data.</text>
</comment>
<keyword evidence="2" id="KW-0808">Transferase</keyword>
<dbReference type="PROSITE" id="PS51186">
    <property type="entry name" value="GNAT"/>
    <property type="match status" value="1"/>
</dbReference>
<dbReference type="PANTHER" id="PTHR43415">
    <property type="entry name" value="SPERMIDINE N(1)-ACETYLTRANSFERASE"/>
    <property type="match status" value="1"/>
</dbReference>
<dbReference type="EMBL" id="AHNQ02000003">
    <property type="protein sequence ID" value="EKO27429.1"/>
    <property type="molecule type" value="Genomic_DNA"/>
</dbReference>
<name>A0A0F6HGC0_LEPIR</name>
<accession>A0A0F6HGC0</accession>
<feature type="domain" description="N-acetyltransferase" evidence="1">
    <location>
        <begin position="15"/>
        <end position="176"/>
    </location>
</feature>
<dbReference type="Pfam" id="PF13302">
    <property type="entry name" value="Acetyltransf_3"/>
    <property type="match status" value="1"/>
</dbReference>
<gene>
    <name evidence="2" type="ORF">LEP1GSC104_1960</name>
</gene>
<dbReference type="InterPro" id="IPR000182">
    <property type="entry name" value="GNAT_dom"/>
</dbReference>
<protein>
    <submittedName>
        <fullName evidence="2">Acetyltransferase (GNAT) domain protein</fullName>
    </submittedName>
</protein>
<evidence type="ECO:0000313" key="2">
    <source>
        <dbReference type="EMBL" id="EKO27429.1"/>
    </source>
</evidence>
<dbReference type="GO" id="GO:0016747">
    <property type="term" value="F:acyltransferase activity, transferring groups other than amino-acyl groups"/>
    <property type="evidence" value="ECO:0007669"/>
    <property type="project" value="InterPro"/>
</dbReference>